<keyword evidence="1" id="KW-0479">Metal-binding</keyword>
<organism evidence="4 5">
    <name type="scientific">Brevibacterium salitolerans</name>
    <dbReference type="NCBI Taxonomy" id="1403566"/>
    <lineage>
        <taxon>Bacteria</taxon>
        <taxon>Bacillati</taxon>
        <taxon>Actinomycetota</taxon>
        <taxon>Actinomycetes</taxon>
        <taxon>Micrococcales</taxon>
        <taxon>Brevibacteriaceae</taxon>
        <taxon>Brevibacterium</taxon>
    </lineage>
</organism>
<dbReference type="PANTHER" id="PTHR22789">
    <property type="entry name" value="FUCULOSE PHOSPHATE ALDOLASE"/>
    <property type="match status" value="1"/>
</dbReference>
<dbReference type="EMBL" id="BAAAPZ010000007">
    <property type="protein sequence ID" value="GAA2097491.1"/>
    <property type="molecule type" value="Genomic_DNA"/>
</dbReference>
<feature type="domain" description="Class II aldolase/adducin N-terminal" evidence="3">
    <location>
        <begin position="387"/>
        <end position="560"/>
    </location>
</feature>
<evidence type="ECO:0000313" key="4">
    <source>
        <dbReference type="EMBL" id="GAA2097491.1"/>
    </source>
</evidence>
<accession>A0ABN2WT36</accession>
<reference evidence="4 5" key="1">
    <citation type="journal article" date="2019" name="Int. J. Syst. Evol. Microbiol.">
        <title>The Global Catalogue of Microorganisms (GCM) 10K type strain sequencing project: providing services to taxonomists for standard genome sequencing and annotation.</title>
        <authorList>
            <consortium name="The Broad Institute Genomics Platform"/>
            <consortium name="The Broad Institute Genome Sequencing Center for Infectious Disease"/>
            <person name="Wu L."/>
            <person name="Ma J."/>
        </authorList>
    </citation>
    <scope>NUCLEOTIDE SEQUENCE [LARGE SCALE GENOMIC DNA]</scope>
    <source>
        <strain evidence="4 5">JCM 15900</strain>
    </source>
</reference>
<dbReference type="SMART" id="SM01007">
    <property type="entry name" value="Aldolase_II"/>
    <property type="match status" value="1"/>
</dbReference>
<evidence type="ECO:0000259" key="3">
    <source>
        <dbReference type="SMART" id="SM01007"/>
    </source>
</evidence>
<dbReference type="InterPro" id="IPR050197">
    <property type="entry name" value="Aldolase_class_II_sugar_metab"/>
</dbReference>
<evidence type="ECO:0000313" key="5">
    <source>
        <dbReference type="Proteomes" id="UP001500984"/>
    </source>
</evidence>
<dbReference type="PANTHER" id="PTHR22789:SF0">
    <property type="entry name" value="3-OXO-TETRONATE 4-PHOSPHATE DECARBOXYLASE-RELATED"/>
    <property type="match status" value="1"/>
</dbReference>
<dbReference type="InterPro" id="IPR011611">
    <property type="entry name" value="PfkB_dom"/>
</dbReference>
<comment type="caution">
    <text evidence="4">The sequence shown here is derived from an EMBL/GenBank/DDBJ whole genome shotgun (WGS) entry which is preliminary data.</text>
</comment>
<name>A0ABN2WT36_9MICO</name>
<dbReference type="SUPFAM" id="SSF53639">
    <property type="entry name" value="AraD/HMP-PK domain-like"/>
    <property type="match status" value="1"/>
</dbReference>
<dbReference type="InterPro" id="IPR029056">
    <property type="entry name" value="Ribokinase-like"/>
</dbReference>
<sequence>MAFLLRWKVTIVSTLPASFVAAGHDRLPSASAAGPRVAVLGPYIVDVLGRPVSELPPGQGGILLEEIRMTVAGTGGGAAVDLAKLGCAVDCYGAIGADGLGAFLRSQLTSYGVDICGLVEKDGLQTSSTMLPIRANGERPSMHVQGATRALRADDLDVSALAQADALLLGGPEAMPDILGEKGAAVVDGFRETGRPVFADLLHSRPAEMQQELLSMLGRVDWFMPNDEQLRACTGIDDLAAAAAKLIADTGVGTVAVTTGGDGALLVRRGAPPVTVPAFATRVVDTTGCGDSFNSGVITAVLGGCSPEDSVLLGCACGALVASGLGSDAGIVDLPTVLDFMGQEKPEAATRIRAQLLPVDGSPVTQSDGGGAQVPGITAPQLEERRIRLARRARDIAKRGVVLAGAGNISERHEDLVFITRGGLRFESAEPEDICVLTLRGELLCGSRPSSETLLHLGVYQCTEALAVVHTHGRSTVAVGLVEDELPVIHYNILRLGGRVPTVPYFPFGSEELAESVGASMAAGSRSVLLRNHGAVSCGSTLDEAIEFSELTEWLCEVYLSARVLGAPARLNHGDLTEVRRRAAEYGNAAKA</sequence>
<protein>
    <recommendedName>
        <fullName evidence="3">Class II aldolase/adducin N-terminal domain-containing protein</fullName>
    </recommendedName>
</protein>
<keyword evidence="2" id="KW-0456">Lyase</keyword>
<dbReference type="Pfam" id="PF00596">
    <property type="entry name" value="Aldolase_II"/>
    <property type="match status" value="1"/>
</dbReference>
<keyword evidence="5" id="KW-1185">Reference proteome</keyword>
<dbReference type="Pfam" id="PF00294">
    <property type="entry name" value="PfkB"/>
    <property type="match status" value="1"/>
</dbReference>
<dbReference type="Proteomes" id="UP001500984">
    <property type="component" value="Unassembled WGS sequence"/>
</dbReference>
<proteinExistence type="predicted"/>
<dbReference type="SUPFAM" id="SSF53613">
    <property type="entry name" value="Ribokinase-like"/>
    <property type="match status" value="1"/>
</dbReference>
<gene>
    <name evidence="4" type="ORF">GCM10009823_18170</name>
</gene>
<dbReference type="Gene3D" id="3.40.225.10">
    <property type="entry name" value="Class II aldolase/adducin N-terminal domain"/>
    <property type="match status" value="1"/>
</dbReference>
<dbReference type="InterPro" id="IPR001303">
    <property type="entry name" value="Aldolase_II/adducin_N"/>
</dbReference>
<evidence type="ECO:0000256" key="2">
    <source>
        <dbReference type="ARBA" id="ARBA00023239"/>
    </source>
</evidence>
<dbReference type="Gene3D" id="3.40.1190.20">
    <property type="match status" value="1"/>
</dbReference>
<evidence type="ECO:0000256" key="1">
    <source>
        <dbReference type="ARBA" id="ARBA00022723"/>
    </source>
</evidence>
<dbReference type="InterPro" id="IPR036409">
    <property type="entry name" value="Aldolase_II/adducin_N_sf"/>
</dbReference>